<protein>
    <recommendedName>
        <fullName evidence="4">Aromatic hydrocarbon degradation protein</fullName>
    </recommendedName>
</protein>
<feature type="chain" id="PRO_5016321274" description="Aromatic hydrocarbon degradation protein" evidence="1">
    <location>
        <begin position="21"/>
        <end position="501"/>
    </location>
</feature>
<dbReference type="SUPFAM" id="SSF56935">
    <property type="entry name" value="Porins"/>
    <property type="match status" value="1"/>
</dbReference>
<dbReference type="Proteomes" id="UP000249873">
    <property type="component" value="Chromosome"/>
</dbReference>
<keyword evidence="1" id="KW-0732">Signal</keyword>
<evidence type="ECO:0000313" key="2">
    <source>
        <dbReference type="EMBL" id="AWW00535.1"/>
    </source>
</evidence>
<evidence type="ECO:0000256" key="1">
    <source>
        <dbReference type="SAM" id="SignalP"/>
    </source>
</evidence>
<dbReference type="EMBL" id="CP029480">
    <property type="protein sequence ID" value="AWW00535.1"/>
    <property type="molecule type" value="Genomic_DNA"/>
</dbReference>
<gene>
    <name evidence="2" type="ORF">DJ013_21050</name>
</gene>
<dbReference type="RefSeq" id="WP_111373901.1">
    <property type="nucleotide sequence ID" value="NZ_CP029480.1"/>
</dbReference>
<organism evidence="2 3">
    <name type="scientific">Arcticibacterium luteifluviistationis</name>
    <dbReference type="NCBI Taxonomy" id="1784714"/>
    <lineage>
        <taxon>Bacteria</taxon>
        <taxon>Pseudomonadati</taxon>
        <taxon>Bacteroidota</taxon>
        <taxon>Cytophagia</taxon>
        <taxon>Cytophagales</taxon>
        <taxon>Leadbetterellaceae</taxon>
        <taxon>Arcticibacterium</taxon>
    </lineage>
</organism>
<accession>A0A2Z4GHQ3</accession>
<evidence type="ECO:0008006" key="4">
    <source>
        <dbReference type="Google" id="ProtNLM"/>
    </source>
</evidence>
<dbReference type="AlphaFoldDB" id="A0A2Z4GHQ3"/>
<dbReference type="OrthoDB" id="9765571at2"/>
<feature type="signal peptide" evidence="1">
    <location>
        <begin position="1"/>
        <end position="20"/>
    </location>
</feature>
<proteinExistence type="predicted"/>
<keyword evidence="3" id="KW-1185">Reference proteome</keyword>
<evidence type="ECO:0000313" key="3">
    <source>
        <dbReference type="Proteomes" id="UP000249873"/>
    </source>
</evidence>
<dbReference type="Gene3D" id="2.40.160.60">
    <property type="entry name" value="Outer membrane protein transport protein (OMPP1/FadL/TodX)"/>
    <property type="match status" value="1"/>
</dbReference>
<dbReference type="KEGG" id="als:DJ013_21050"/>
<name>A0A2Z4GHQ3_9BACT</name>
<sequence length="501" mass="54372">MKKLILSFTAFLSSVALVQAQDVAGHFYGEDAFRFSQYSNYGSARSLGMGGAFTALGGDASSSIVNPAGLGFYNRSEFSISPVFRNLTTTSTYLGNTSSNKSSNFGLGQASVVFSKPGRNGKIKRSNFGISYNTLVNFHNEHSYSGANQRSSMMDAFAEEANSSGATPTDLDNEFDPITGYTDTRESMYYQAYLINPFEDGYVVGEPSFPVNQQGSVSESGNLGQLNLSYAANLGDKTYLGASLGLQTLNYNMVTYHYENFPQGEIFEEFAITDDLIVSGFGANLSLGAIFKASRNINIGVNVTTPTVLGAKETLYSSVQINQLPNTFETDFSTIESLPGDFNYKVSSPLRANVGASYMLPKKIGMLSVQAEYVGYRGMGIKNKDLSQWADEQTNAISNYYKNVVNIKGGLELRKSSFRLRGGLNYMGDPINVNDGVDRSKLIVSGGLGYRSPKFFIDAAYSANTFDSAYTPYSLSNAEDFDSSLISSKSGNLTFTIGTFF</sequence>
<reference evidence="2 3" key="1">
    <citation type="submission" date="2018-05" db="EMBL/GenBank/DDBJ databases">
        <title>Complete genome sequence of Arcticibacterium luteifluviistationis SM1504T, a cytophagaceae bacterium isolated from Arctic surface seawater.</title>
        <authorList>
            <person name="Li Y."/>
            <person name="Qin Q.-L."/>
        </authorList>
    </citation>
    <scope>NUCLEOTIDE SEQUENCE [LARGE SCALE GENOMIC DNA]</scope>
    <source>
        <strain evidence="2 3">SM1504</strain>
    </source>
</reference>